<accession>A0A1G8ZM07</accession>
<dbReference type="EMBL" id="FNFO01000002">
    <property type="protein sequence ID" value="SDK16162.1"/>
    <property type="molecule type" value="Genomic_DNA"/>
</dbReference>
<proteinExistence type="predicted"/>
<dbReference type="AlphaFoldDB" id="A0A1G8ZM07"/>
<sequence>MCVDGGFLYNSLSGDYGPHIVQETRRTPRYSMTTLTLFMRFSTNLSVLVPNP</sequence>
<name>A0A1G8ZM07_9BACT</name>
<dbReference type="Proteomes" id="UP000198510">
    <property type="component" value="Unassembled WGS sequence"/>
</dbReference>
<reference evidence="1 2" key="1">
    <citation type="submission" date="2016-10" db="EMBL/GenBank/DDBJ databases">
        <authorList>
            <person name="de Groot N.N."/>
        </authorList>
    </citation>
    <scope>NUCLEOTIDE SEQUENCE [LARGE SCALE GENOMIC DNA]</scope>
    <source>
        <strain evidence="1 2">DSM 25186</strain>
    </source>
</reference>
<protein>
    <submittedName>
        <fullName evidence="1">Uncharacterized protein</fullName>
    </submittedName>
</protein>
<gene>
    <name evidence="1" type="ORF">SAMN05421823_10229</name>
</gene>
<evidence type="ECO:0000313" key="1">
    <source>
        <dbReference type="EMBL" id="SDK16162.1"/>
    </source>
</evidence>
<keyword evidence="2" id="KW-1185">Reference proteome</keyword>
<evidence type="ECO:0000313" key="2">
    <source>
        <dbReference type="Proteomes" id="UP000198510"/>
    </source>
</evidence>
<organism evidence="1 2">
    <name type="scientific">Catalinimonas alkaloidigena</name>
    <dbReference type="NCBI Taxonomy" id="1075417"/>
    <lineage>
        <taxon>Bacteria</taxon>
        <taxon>Pseudomonadati</taxon>
        <taxon>Bacteroidota</taxon>
        <taxon>Cytophagia</taxon>
        <taxon>Cytophagales</taxon>
        <taxon>Catalimonadaceae</taxon>
        <taxon>Catalinimonas</taxon>
    </lineage>
</organism>